<evidence type="ECO:0008006" key="9">
    <source>
        <dbReference type="Google" id="ProtNLM"/>
    </source>
</evidence>
<proteinExistence type="predicted"/>
<feature type="transmembrane region" description="Helical" evidence="6">
    <location>
        <begin position="224"/>
        <end position="245"/>
    </location>
</feature>
<dbReference type="PANTHER" id="PTHR30250">
    <property type="entry name" value="PST FAMILY PREDICTED COLANIC ACID TRANSPORTER"/>
    <property type="match status" value="1"/>
</dbReference>
<protein>
    <recommendedName>
        <fullName evidence="9">Polysaccharide biosynthesis protein</fullName>
    </recommendedName>
</protein>
<keyword evidence="4 6" id="KW-1133">Transmembrane helix</keyword>
<evidence type="ECO:0000256" key="2">
    <source>
        <dbReference type="ARBA" id="ARBA00022475"/>
    </source>
</evidence>
<feature type="transmembrane region" description="Helical" evidence="6">
    <location>
        <begin position="171"/>
        <end position="193"/>
    </location>
</feature>
<feature type="transmembrane region" description="Helical" evidence="6">
    <location>
        <begin position="257"/>
        <end position="281"/>
    </location>
</feature>
<evidence type="ECO:0000256" key="3">
    <source>
        <dbReference type="ARBA" id="ARBA00022692"/>
    </source>
</evidence>
<evidence type="ECO:0000256" key="5">
    <source>
        <dbReference type="ARBA" id="ARBA00023136"/>
    </source>
</evidence>
<gene>
    <name evidence="7" type="ORF">HHL25_16285</name>
</gene>
<evidence type="ECO:0000256" key="4">
    <source>
        <dbReference type="ARBA" id="ARBA00022989"/>
    </source>
</evidence>
<keyword evidence="3 6" id="KW-0812">Transmembrane</keyword>
<keyword evidence="8" id="KW-1185">Reference proteome</keyword>
<feature type="transmembrane region" description="Helical" evidence="6">
    <location>
        <begin position="81"/>
        <end position="107"/>
    </location>
</feature>
<comment type="subcellular location">
    <subcellularLocation>
        <location evidence="1">Cell membrane</location>
        <topology evidence="1">Multi-pass membrane protein</topology>
    </subcellularLocation>
</comment>
<evidence type="ECO:0000313" key="7">
    <source>
        <dbReference type="EMBL" id="NML75689.1"/>
    </source>
</evidence>
<dbReference type="EMBL" id="JABBGK010000003">
    <property type="protein sequence ID" value="NML75689.1"/>
    <property type="molecule type" value="Genomic_DNA"/>
</dbReference>
<comment type="caution">
    <text evidence="7">The sequence shown here is derived from an EMBL/GenBank/DDBJ whole genome shotgun (WGS) entry which is preliminary data.</text>
</comment>
<dbReference type="RefSeq" id="WP_169593498.1">
    <property type="nucleotide sequence ID" value="NZ_JABBGK010000003.1"/>
</dbReference>
<sequence length="421" mass="46053">MAAGRRGDIGRMFVVLLKFLEVGSRALFVVFTTYSLEVGQAGQFGLLVTLQGLASFAIGYERHIDLMRRMVGREPASFDQAVARALVLFATNYLLCVPLLVLALVFMVKASPAIIAMCVTIAIAEQLMNFAYQMAMVEPRYRSMLVVTVAKNVVIASGVLAGALWGKALTLQFVVGIWAGASLAALLVIALLWTGFRGRSPESAASAGYREIVAGQYRGSWTHFLLGLTAVLTLQSDRLLVGALLSHEQAGIFFRHILLTAMLYQVFNIAFFNRILPTVFASGQQRDPGALEAIVRREFRRVLIFWLLTAICIFGFFVLAPTELILAYRLDLAYFGGLLVVSAVRARADLNSLVFNALHQEAFVFRAQVLSFAIGLPIMIATAAWFGIPGLIAATGVSATVYLILTKIRLVRMTSEFSHVN</sequence>
<keyword evidence="2" id="KW-1003">Cell membrane</keyword>
<evidence type="ECO:0000256" key="6">
    <source>
        <dbReference type="SAM" id="Phobius"/>
    </source>
</evidence>
<accession>A0A7Y0FXH7</accession>
<name>A0A7Y0FXH7_9HYPH</name>
<dbReference type="InterPro" id="IPR050833">
    <property type="entry name" value="Poly_Biosynth_Transport"/>
</dbReference>
<organism evidence="7 8">
    <name type="scientific">Rhizobium terricola</name>
    <dbReference type="NCBI Taxonomy" id="2728849"/>
    <lineage>
        <taxon>Bacteria</taxon>
        <taxon>Pseudomonadati</taxon>
        <taxon>Pseudomonadota</taxon>
        <taxon>Alphaproteobacteria</taxon>
        <taxon>Hyphomicrobiales</taxon>
        <taxon>Rhizobiaceae</taxon>
        <taxon>Rhizobium/Agrobacterium group</taxon>
        <taxon>Rhizobium</taxon>
    </lineage>
</organism>
<keyword evidence="5 6" id="KW-0472">Membrane</keyword>
<dbReference type="AlphaFoldDB" id="A0A7Y0FXH7"/>
<evidence type="ECO:0000313" key="8">
    <source>
        <dbReference type="Proteomes" id="UP000541470"/>
    </source>
</evidence>
<feature type="transmembrane region" description="Helical" evidence="6">
    <location>
        <begin position="113"/>
        <end position="132"/>
    </location>
</feature>
<feature type="transmembrane region" description="Helical" evidence="6">
    <location>
        <begin position="144"/>
        <end position="165"/>
    </location>
</feature>
<feature type="transmembrane region" description="Helical" evidence="6">
    <location>
        <begin position="302"/>
        <end position="320"/>
    </location>
</feature>
<dbReference type="Proteomes" id="UP000541470">
    <property type="component" value="Unassembled WGS sequence"/>
</dbReference>
<feature type="transmembrane region" description="Helical" evidence="6">
    <location>
        <begin position="386"/>
        <end position="405"/>
    </location>
</feature>
<reference evidence="7 8" key="1">
    <citation type="submission" date="2020-04" db="EMBL/GenBank/DDBJ databases">
        <title>Rhizobium sp. S-51 isolated from soil.</title>
        <authorList>
            <person name="Dahal R.H."/>
        </authorList>
    </citation>
    <scope>NUCLEOTIDE SEQUENCE [LARGE SCALE GENOMIC DNA]</scope>
    <source>
        <strain evidence="7 8">S-51</strain>
    </source>
</reference>
<evidence type="ECO:0000256" key="1">
    <source>
        <dbReference type="ARBA" id="ARBA00004651"/>
    </source>
</evidence>
<dbReference type="GO" id="GO:0005886">
    <property type="term" value="C:plasma membrane"/>
    <property type="evidence" value="ECO:0007669"/>
    <property type="project" value="UniProtKB-SubCell"/>
</dbReference>
<feature type="transmembrane region" description="Helical" evidence="6">
    <location>
        <begin position="41"/>
        <end position="60"/>
    </location>
</feature>
<dbReference type="PANTHER" id="PTHR30250:SF11">
    <property type="entry name" value="O-ANTIGEN TRANSPORTER-RELATED"/>
    <property type="match status" value="1"/>
</dbReference>
<feature type="transmembrane region" description="Helical" evidence="6">
    <location>
        <begin position="12"/>
        <end position="35"/>
    </location>
</feature>